<comment type="caution">
    <text evidence="2">The sequence shown here is derived from an EMBL/GenBank/DDBJ whole genome shotgun (WGS) entry which is preliminary data.</text>
</comment>
<dbReference type="Proteomes" id="UP001139971">
    <property type="component" value="Unassembled WGS sequence"/>
</dbReference>
<name>A0A9X3YH10_9GAMM</name>
<organism evidence="2 3">
    <name type="scientific">Tahibacter soli</name>
    <dbReference type="NCBI Taxonomy" id="2983605"/>
    <lineage>
        <taxon>Bacteria</taxon>
        <taxon>Pseudomonadati</taxon>
        <taxon>Pseudomonadota</taxon>
        <taxon>Gammaproteobacteria</taxon>
        <taxon>Lysobacterales</taxon>
        <taxon>Rhodanobacteraceae</taxon>
        <taxon>Tahibacter</taxon>
    </lineage>
</organism>
<keyword evidence="1" id="KW-1133">Transmembrane helix</keyword>
<evidence type="ECO:0000313" key="2">
    <source>
        <dbReference type="EMBL" id="MDC8012174.1"/>
    </source>
</evidence>
<accession>A0A9X3YH10</accession>
<sequence>MKRVFKWLGILLSVLIVGVGALFVHVWYFKPAKIDWFYGRAFAKFALESPEMLSDLRIVPPWLDFYGDDLDDASPAGVQRAFDLTKDTYDMLRSYDRGAIDEKARLSYDALEYFLRLQIEGDAFRGYEFPVNQMFGVQSTLPNFMAETHQVTNAREAKDYLARLSKFPVKFDQVIESLTGYEAKGVIPPQFTVEKVLVQMREFAATPARQNVLYATFKEKLDKIPAGEMDAATRERFLGDVENAVNASVYPSYKKLIAHFEALAPKAQGNFGAWHLPNGDAYYAWCVRQHTTTDMKPEAIHEIGLADVARVGAEMDAILRDQGLAEGTIGDRVREIGRRPDQLFANTPEGRREMIARFQQILDEIDKGLGSAFDVRPKLGVDVRAIPEYSQATAPIGYYMSGAFDGSRPGVFYANTRDTAEVPKFIMRSLAYHEGTPGHHFQITIAQELTDLPFFRRILGFTAFAEGWGLYAERLAWELGFENDPLDNLGRLRFEMVRAVRLVVDTGIHAKKWTREQAIAYMRDNTGMAEADVVAEIERYFVFPGQALAYKIGMLKILELRERAKAALGSKFDLRQFHNQVLTNGELPLVLLEGVIDGWIARTKAG</sequence>
<keyword evidence="1" id="KW-0812">Transmembrane</keyword>
<evidence type="ECO:0000313" key="3">
    <source>
        <dbReference type="Proteomes" id="UP001139971"/>
    </source>
</evidence>
<dbReference type="AlphaFoldDB" id="A0A9X3YH10"/>
<dbReference type="PANTHER" id="PTHR33361:SF2">
    <property type="entry name" value="DUF885 DOMAIN-CONTAINING PROTEIN"/>
    <property type="match status" value="1"/>
</dbReference>
<gene>
    <name evidence="2" type="ORF">OD750_006395</name>
</gene>
<feature type="transmembrane region" description="Helical" evidence="1">
    <location>
        <begin position="7"/>
        <end position="28"/>
    </location>
</feature>
<reference evidence="2" key="1">
    <citation type="submission" date="2023-02" db="EMBL/GenBank/DDBJ databases">
        <title>Tahibacter soli sp. nov. isolated from soil.</title>
        <authorList>
            <person name="Baek J.H."/>
            <person name="Lee J.K."/>
            <person name="Choi D.G."/>
            <person name="Jeon C.O."/>
        </authorList>
    </citation>
    <scope>NUCLEOTIDE SEQUENCE</scope>
    <source>
        <strain evidence="2">BL</strain>
    </source>
</reference>
<dbReference type="PANTHER" id="PTHR33361">
    <property type="entry name" value="GLR0591 PROTEIN"/>
    <property type="match status" value="1"/>
</dbReference>
<dbReference type="EMBL" id="JAOVZO020000003">
    <property type="protein sequence ID" value="MDC8012174.1"/>
    <property type="molecule type" value="Genomic_DNA"/>
</dbReference>
<keyword evidence="3" id="KW-1185">Reference proteome</keyword>
<protein>
    <submittedName>
        <fullName evidence="2">DUF885 domain-containing protein</fullName>
    </submittedName>
</protein>
<proteinExistence type="predicted"/>
<dbReference type="InterPro" id="IPR010281">
    <property type="entry name" value="DUF885"/>
</dbReference>
<dbReference type="RefSeq" id="WP_263543426.1">
    <property type="nucleotide sequence ID" value="NZ_JAOVZO020000003.1"/>
</dbReference>
<keyword evidence="1" id="KW-0472">Membrane</keyword>
<dbReference type="Pfam" id="PF05960">
    <property type="entry name" value="DUF885"/>
    <property type="match status" value="1"/>
</dbReference>
<evidence type="ECO:0000256" key="1">
    <source>
        <dbReference type="SAM" id="Phobius"/>
    </source>
</evidence>